<name>A0A0F9I1D0_9ZZZZ</name>
<gene>
    <name evidence="3" type="ORF">LCGC14_1635410</name>
</gene>
<dbReference type="AlphaFoldDB" id="A0A0F9I1D0"/>
<protein>
    <submittedName>
        <fullName evidence="3">Uncharacterized protein</fullName>
    </submittedName>
</protein>
<evidence type="ECO:0000256" key="2">
    <source>
        <dbReference type="SAM" id="Phobius"/>
    </source>
</evidence>
<feature type="compositionally biased region" description="Pro residues" evidence="1">
    <location>
        <begin position="51"/>
        <end position="65"/>
    </location>
</feature>
<feature type="region of interest" description="Disordered" evidence="1">
    <location>
        <begin position="47"/>
        <end position="72"/>
    </location>
</feature>
<accession>A0A0F9I1D0</accession>
<keyword evidence="2" id="KW-0472">Membrane</keyword>
<sequence length="230" mass="24797">MREPPILSAVVFIMALGLIILGLVAVCAPPPLLPLPLVTPTITATAMPSPTDTPMPTNVPSPTETPKPHVHTPVPITETSSVTLPVVGGSNFASLQLPPGTTVVVGAASDGTAYPYNFYWAPTHEVVLVNEQQRGTNQEVHELCHAHQHWSINGGTPLPPSDYDLESWYGTSEGQSFTAAVRGLSFPWQLSAVNGLEDFAWTCSFWYRDSQRLLDVGGDARYEWAKGNLP</sequence>
<dbReference type="EMBL" id="LAZR01013549">
    <property type="protein sequence ID" value="KKM21441.1"/>
    <property type="molecule type" value="Genomic_DNA"/>
</dbReference>
<feature type="transmembrane region" description="Helical" evidence="2">
    <location>
        <begin position="6"/>
        <end position="28"/>
    </location>
</feature>
<keyword evidence="2" id="KW-1133">Transmembrane helix</keyword>
<evidence type="ECO:0000313" key="3">
    <source>
        <dbReference type="EMBL" id="KKM21441.1"/>
    </source>
</evidence>
<evidence type="ECO:0000256" key="1">
    <source>
        <dbReference type="SAM" id="MobiDB-lite"/>
    </source>
</evidence>
<reference evidence="3" key="1">
    <citation type="journal article" date="2015" name="Nature">
        <title>Complex archaea that bridge the gap between prokaryotes and eukaryotes.</title>
        <authorList>
            <person name="Spang A."/>
            <person name="Saw J.H."/>
            <person name="Jorgensen S.L."/>
            <person name="Zaremba-Niedzwiedzka K."/>
            <person name="Martijn J."/>
            <person name="Lind A.E."/>
            <person name="van Eijk R."/>
            <person name="Schleper C."/>
            <person name="Guy L."/>
            <person name="Ettema T.J."/>
        </authorList>
    </citation>
    <scope>NUCLEOTIDE SEQUENCE</scope>
</reference>
<proteinExistence type="predicted"/>
<comment type="caution">
    <text evidence="3">The sequence shown here is derived from an EMBL/GenBank/DDBJ whole genome shotgun (WGS) entry which is preliminary data.</text>
</comment>
<organism evidence="3">
    <name type="scientific">marine sediment metagenome</name>
    <dbReference type="NCBI Taxonomy" id="412755"/>
    <lineage>
        <taxon>unclassified sequences</taxon>
        <taxon>metagenomes</taxon>
        <taxon>ecological metagenomes</taxon>
    </lineage>
</organism>
<keyword evidence="2" id="KW-0812">Transmembrane</keyword>